<accession>K7ZFI6</accession>
<name>K7ZFI6_BDEBC</name>
<organism evidence="1 2">
    <name type="scientific">Bdellovibrio bacteriovorus str. Tiberius</name>
    <dbReference type="NCBI Taxonomy" id="1069642"/>
    <lineage>
        <taxon>Bacteria</taxon>
        <taxon>Pseudomonadati</taxon>
        <taxon>Bdellovibrionota</taxon>
        <taxon>Bdellovibrionia</taxon>
        <taxon>Bdellovibrionales</taxon>
        <taxon>Pseudobdellovibrionaceae</taxon>
        <taxon>Bdellovibrio</taxon>
    </lineage>
</organism>
<dbReference type="HOGENOM" id="CLU_1821619_0_0_7"/>
<gene>
    <name evidence="1" type="ORF">Bdt_1848</name>
</gene>
<dbReference type="EMBL" id="CP002930">
    <property type="protein sequence ID" value="AFY01537.1"/>
    <property type="molecule type" value="Genomic_DNA"/>
</dbReference>
<dbReference type="AlphaFoldDB" id="K7ZFI6"/>
<dbReference type="KEGG" id="bbat:Bdt_1848"/>
<dbReference type="PATRIC" id="fig|1069642.3.peg.1823"/>
<sequence>MEGTYRMLSCENLGAKPHESLCEYSQVSVHPMSDATAIYFSRWEGEQEHVRSFGLPVSTRHHPQSRYCEKGDVYAAYERVSQGQGEVMIMKRTTDDLYHLSIHLRADNYGTLDVIEMDLERLTTMSRPAPDTAPGPTTESF</sequence>
<proteinExistence type="predicted"/>
<evidence type="ECO:0000313" key="1">
    <source>
        <dbReference type="EMBL" id="AFY01537.1"/>
    </source>
</evidence>
<reference evidence="1 2" key="1">
    <citation type="journal article" date="2012" name="BMC Genomics">
        <title>Genome analysis of a simultaneously predatory and prey-independent, novel Bdellovibrio bacteriovorus from the River Tiber, supports in silico predictions of both ancient and recent lateral gene transfer from diverse bacteria.</title>
        <authorList>
            <person name="Hobley L."/>
            <person name="Lerner T.R."/>
            <person name="Williams L.E."/>
            <person name="Lambert C."/>
            <person name="Till R."/>
            <person name="Milner D.S."/>
            <person name="Basford S.M."/>
            <person name="Capeness M.J."/>
            <person name="Fenton A.K."/>
            <person name="Atterbury R.J."/>
            <person name="Harris M.A."/>
            <person name="Sockett R.E."/>
        </authorList>
    </citation>
    <scope>NUCLEOTIDE SEQUENCE [LARGE SCALE GENOMIC DNA]</scope>
    <source>
        <strain evidence="1 2">Tiberius</strain>
    </source>
</reference>
<dbReference type="Proteomes" id="UP000010074">
    <property type="component" value="Chromosome"/>
</dbReference>
<evidence type="ECO:0000313" key="2">
    <source>
        <dbReference type="Proteomes" id="UP000010074"/>
    </source>
</evidence>
<protein>
    <submittedName>
        <fullName evidence="1">Uncharacterized protein</fullName>
    </submittedName>
</protein>